<reference evidence="4" key="1">
    <citation type="submission" date="2016-06" db="UniProtKB">
        <authorList>
            <consortium name="WormBaseParasite"/>
        </authorList>
    </citation>
    <scope>IDENTIFICATION</scope>
</reference>
<feature type="compositionally biased region" description="Polar residues" evidence="1">
    <location>
        <begin position="116"/>
        <end position="126"/>
    </location>
</feature>
<evidence type="ECO:0000313" key="2">
    <source>
        <dbReference type="EMBL" id="VDP32924.1"/>
    </source>
</evidence>
<dbReference type="Proteomes" id="UP000270296">
    <property type="component" value="Unassembled WGS sequence"/>
</dbReference>
<dbReference type="WBParaSite" id="SBAD_0001094601-mRNA-1">
    <property type="protein sequence ID" value="SBAD_0001094601-mRNA-1"/>
    <property type="gene ID" value="SBAD_0001094601"/>
</dbReference>
<evidence type="ECO:0000256" key="1">
    <source>
        <dbReference type="SAM" id="MobiDB-lite"/>
    </source>
</evidence>
<evidence type="ECO:0000313" key="4">
    <source>
        <dbReference type="WBParaSite" id="SBAD_0001094601-mRNA-1"/>
    </source>
</evidence>
<evidence type="ECO:0000313" key="3">
    <source>
        <dbReference type="Proteomes" id="UP000270296"/>
    </source>
</evidence>
<sequence>MSATLKALQDHSTNPVYVDLMKELNNFTATDTKRYDEPCLISTEVRQRDIHLSRTFPDGVGIPLLPSELGGGINIDGKRVIHLHFTEQIISYMNQINKDYEVAGSTCHRSEDENLQQRTQRVPSRR</sequence>
<name>A0A183J3X8_9BILA</name>
<dbReference type="EMBL" id="UZAM01014274">
    <property type="protein sequence ID" value="VDP32924.1"/>
    <property type="molecule type" value="Genomic_DNA"/>
</dbReference>
<keyword evidence="3" id="KW-1185">Reference proteome</keyword>
<gene>
    <name evidence="2" type="ORF">SBAD_LOCUS10573</name>
</gene>
<reference evidence="2 3" key="2">
    <citation type="submission" date="2018-11" db="EMBL/GenBank/DDBJ databases">
        <authorList>
            <consortium name="Pathogen Informatics"/>
        </authorList>
    </citation>
    <scope>NUCLEOTIDE SEQUENCE [LARGE SCALE GENOMIC DNA]</scope>
</reference>
<dbReference type="AlphaFoldDB" id="A0A183J3X8"/>
<organism evidence="4">
    <name type="scientific">Soboliphyme baturini</name>
    <dbReference type="NCBI Taxonomy" id="241478"/>
    <lineage>
        <taxon>Eukaryota</taxon>
        <taxon>Metazoa</taxon>
        <taxon>Ecdysozoa</taxon>
        <taxon>Nematoda</taxon>
        <taxon>Enoplea</taxon>
        <taxon>Dorylaimia</taxon>
        <taxon>Dioctophymatida</taxon>
        <taxon>Dioctophymatoidea</taxon>
        <taxon>Soboliphymatidae</taxon>
        <taxon>Soboliphyme</taxon>
    </lineage>
</organism>
<accession>A0A183J3X8</accession>
<protein>
    <submittedName>
        <fullName evidence="4">Carbamoyl-phosphate synthase (glutamine-hydrolyzing)</fullName>
    </submittedName>
</protein>
<feature type="region of interest" description="Disordered" evidence="1">
    <location>
        <begin position="107"/>
        <end position="126"/>
    </location>
</feature>
<proteinExistence type="predicted"/>